<dbReference type="Gene3D" id="3.90.1150.10">
    <property type="entry name" value="Aspartate Aminotransferase, domain 1"/>
    <property type="match status" value="1"/>
</dbReference>
<dbReference type="SUPFAM" id="SSF53383">
    <property type="entry name" value="PLP-dependent transferases"/>
    <property type="match status" value="1"/>
</dbReference>
<dbReference type="Pfam" id="PF22580">
    <property type="entry name" value="KYNU_C"/>
    <property type="match status" value="1"/>
</dbReference>
<comment type="similarity">
    <text evidence="4 6">Belongs to the kynureninase family.</text>
</comment>
<gene>
    <name evidence="4 7" type="primary">kynU</name>
    <name evidence="7" type="ORF">KZ829_19755</name>
</gene>
<proteinExistence type="inferred from homology"/>
<dbReference type="EC" id="3.7.1.3" evidence="4 5"/>
<comment type="cofactor">
    <cofactor evidence="4 6">
        <name>pyridoxal 5'-phosphate</name>
        <dbReference type="ChEBI" id="CHEBI:597326"/>
    </cofactor>
</comment>
<evidence type="ECO:0000256" key="3">
    <source>
        <dbReference type="ARBA" id="ARBA00022898"/>
    </source>
</evidence>
<evidence type="ECO:0000256" key="6">
    <source>
        <dbReference type="PIRNR" id="PIRNR038800"/>
    </source>
</evidence>
<comment type="caution">
    <text evidence="4">Lacks conserved residue(s) required for the propagation of feature annotation.</text>
</comment>
<dbReference type="InterPro" id="IPR015422">
    <property type="entry name" value="PyrdxlP-dep_Trfase_small"/>
</dbReference>
<dbReference type="RefSeq" id="WP_220145418.1">
    <property type="nucleotide sequence ID" value="NZ_JAHXZI010000010.1"/>
</dbReference>
<keyword evidence="8" id="KW-1185">Reference proteome</keyword>
<dbReference type="PANTHER" id="PTHR14084:SF0">
    <property type="entry name" value="KYNURENINASE"/>
    <property type="match status" value="1"/>
</dbReference>
<keyword evidence="3 4" id="KW-0663">Pyridoxal phosphate</keyword>
<feature type="binding site" evidence="4">
    <location>
        <position position="292"/>
    </location>
    <ligand>
        <name>pyridoxal 5'-phosphate</name>
        <dbReference type="ChEBI" id="CHEBI:597326"/>
    </ligand>
</feature>
<feature type="binding site" evidence="4">
    <location>
        <position position="211"/>
    </location>
    <ligand>
        <name>pyridoxal 5'-phosphate</name>
        <dbReference type="ChEBI" id="CHEBI:597326"/>
    </ligand>
</feature>
<name>A0ABS7B5P2_9ACTN</name>
<evidence type="ECO:0000256" key="1">
    <source>
        <dbReference type="ARBA" id="ARBA00022642"/>
    </source>
</evidence>
<comment type="function">
    <text evidence="4 6">Catalyzes the cleavage of L-kynurenine (L-Kyn) and L-3-hydroxykynurenine (L-3OHKyn) into anthranilic acid (AA) and 3-hydroxyanthranilic acid (3-OHAA), respectively.</text>
</comment>
<feature type="modified residue" description="N6-(pyridoxal phosphate)lysine" evidence="4">
    <location>
        <position position="237"/>
    </location>
</feature>
<sequence>MTSSPTDDLLARAADLDAADPLASFREQFITPPAAELLSYLDGNSLGRPLEATARLVDEFIREQWGGRLIRGWDEGWLEWPLTLGDRLGSVALGAGPGQVVIADSTTVLIYKLARAAVDARPGRRKVVLDTDNFPTDRYVLEGIAAERDLELVWIETDPATGIDPAQVAGVVDADTALVLFSHVAYRSGWLADVAEINRIAHEAGALTMWDLCHSAGSVPIELDAWGVDLAVGCTYKYLNGGPGAPAFAYLRRESQGALRQPIQGWMGHRASFEMGPGYEAADGIRALLSGTPPILAMVPLHANLDMLAAAGIDAVRAKSLLLTDFVLELADEWLAPHGVTVTSPRDPDRRGGHVTLRRDGFREFLEPLWDSGVIPDYRRPDGLRIGPAPLSTSFTEVHQGLTVLRDLLRKNPR</sequence>
<protein>
    <recommendedName>
        <fullName evidence="4 5">Kynureninase</fullName>
        <ecNumber evidence="4 5">3.7.1.3</ecNumber>
    </recommendedName>
    <alternativeName>
        <fullName evidence="4">L-kynurenine hydrolase</fullName>
    </alternativeName>
</protein>
<evidence type="ECO:0000256" key="4">
    <source>
        <dbReference type="HAMAP-Rule" id="MF_01970"/>
    </source>
</evidence>
<evidence type="ECO:0000313" key="7">
    <source>
        <dbReference type="EMBL" id="MBW6435981.1"/>
    </source>
</evidence>
<dbReference type="InterPro" id="IPR015424">
    <property type="entry name" value="PyrdxlP-dep_Trfase"/>
</dbReference>
<dbReference type="Proteomes" id="UP001519863">
    <property type="component" value="Unassembled WGS sequence"/>
</dbReference>
<comment type="pathway">
    <text evidence="4 6">Cofactor biosynthesis; NAD(+) biosynthesis; quinolinate from L-kynurenine: step 2/3.</text>
</comment>
<feature type="binding site" evidence="4">
    <location>
        <position position="266"/>
    </location>
    <ligand>
        <name>pyridoxal 5'-phosphate</name>
        <dbReference type="ChEBI" id="CHEBI:597326"/>
    </ligand>
</feature>
<reference evidence="7 8" key="1">
    <citation type="journal article" date="2013" name="Antonie Van Leeuwenhoek">
        <title>Actinoplanes hulinensis sp. nov., a novel actinomycete isolated from soybean root (Glycine max (L.) Merr).</title>
        <authorList>
            <person name="Shen Y."/>
            <person name="Liu C."/>
            <person name="Wang X."/>
            <person name="Zhao J."/>
            <person name="Jia F."/>
            <person name="Zhang Y."/>
            <person name="Wang L."/>
            <person name="Yang D."/>
            <person name="Xiang W."/>
        </authorList>
    </citation>
    <scope>NUCLEOTIDE SEQUENCE [LARGE SCALE GENOMIC DNA]</scope>
    <source>
        <strain evidence="7 8">NEAU-M9</strain>
    </source>
</reference>
<feature type="binding site" evidence="4">
    <location>
        <position position="214"/>
    </location>
    <ligand>
        <name>pyridoxal 5'-phosphate</name>
        <dbReference type="ChEBI" id="CHEBI:597326"/>
    </ligand>
</feature>
<dbReference type="PIRSF" id="PIRSF038800">
    <property type="entry name" value="KYNU"/>
    <property type="match status" value="1"/>
</dbReference>
<feature type="binding site" evidence="4">
    <location>
        <position position="106"/>
    </location>
    <ligand>
        <name>pyridoxal 5'-phosphate</name>
        <dbReference type="ChEBI" id="CHEBI:597326"/>
    </ligand>
</feature>
<dbReference type="PANTHER" id="PTHR14084">
    <property type="entry name" value="KYNURENINASE"/>
    <property type="match status" value="1"/>
</dbReference>
<dbReference type="InterPro" id="IPR015421">
    <property type="entry name" value="PyrdxlP-dep_Trfase_major"/>
</dbReference>
<keyword evidence="1 4" id="KW-0662">Pyridine nucleotide biosynthesis</keyword>
<comment type="catalytic activity">
    <reaction evidence="6">
        <text>3-hydroxy-L-kynurenine + H2O = 3-hydroxyanthranilate + L-alanine + H(+)</text>
        <dbReference type="Rhea" id="RHEA:25143"/>
        <dbReference type="ChEBI" id="CHEBI:15377"/>
        <dbReference type="ChEBI" id="CHEBI:15378"/>
        <dbReference type="ChEBI" id="CHEBI:36559"/>
        <dbReference type="ChEBI" id="CHEBI:57972"/>
        <dbReference type="ChEBI" id="CHEBI:58125"/>
        <dbReference type="EC" id="3.7.1.3"/>
    </reaction>
</comment>
<dbReference type="HAMAP" id="MF_01970">
    <property type="entry name" value="Kynureninase"/>
    <property type="match status" value="1"/>
</dbReference>
<dbReference type="GO" id="GO:0030429">
    <property type="term" value="F:kynureninase activity"/>
    <property type="evidence" value="ECO:0007669"/>
    <property type="project" value="UniProtKB-EC"/>
</dbReference>
<dbReference type="NCBIfam" id="TIGR01814">
    <property type="entry name" value="kynureninase"/>
    <property type="match status" value="1"/>
</dbReference>
<feature type="binding site" evidence="4">
    <location>
        <position position="236"/>
    </location>
    <ligand>
        <name>pyridoxal 5'-phosphate</name>
        <dbReference type="ChEBI" id="CHEBI:597326"/>
    </ligand>
</feature>
<dbReference type="InterPro" id="IPR010111">
    <property type="entry name" value="Kynureninase"/>
</dbReference>
<accession>A0ABS7B5P2</accession>
<feature type="binding site" evidence="4">
    <location>
        <begin position="134"/>
        <end position="137"/>
    </location>
    <ligand>
        <name>pyridoxal 5'-phosphate</name>
        <dbReference type="ChEBI" id="CHEBI:597326"/>
    </ligand>
</feature>
<comment type="catalytic activity">
    <reaction evidence="4 6">
        <text>L-kynurenine + H2O = anthranilate + L-alanine + H(+)</text>
        <dbReference type="Rhea" id="RHEA:16813"/>
        <dbReference type="ChEBI" id="CHEBI:15377"/>
        <dbReference type="ChEBI" id="CHEBI:15378"/>
        <dbReference type="ChEBI" id="CHEBI:16567"/>
        <dbReference type="ChEBI" id="CHEBI:57959"/>
        <dbReference type="ChEBI" id="CHEBI:57972"/>
        <dbReference type="EC" id="3.7.1.3"/>
    </reaction>
</comment>
<comment type="subunit">
    <text evidence="4 6">Homodimer.</text>
</comment>
<evidence type="ECO:0000313" key="8">
    <source>
        <dbReference type="Proteomes" id="UP001519863"/>
    </source>
</evidence>
<dbReference type="EMBL" id="JAHXZI010000010">
    <property type="protein sequence ID" value="MBW6435981.1"/>
    <property type="molecule type" value="Genomic_DNA"/>
</dbReference>
<dbReference type="Gene3D" id="3.40.640.10">
    <property type="entry name" value="Type I PLP-dependent aspartate aminotransferase-like (Major domain)"/>
    <property type="match status" value="1"/>
</dbReference>
<comment type="pathway">
    <text evidence="4 6">Amino-acid degradation; L-kynurenine degradation; L-alanine and anthranilate from L-kynurenine: step 1/1.</text>
</comment>
<organism evidence="7 8">
    <name type="scientific">Actinoplanes hulinensis</name>
    <dbReference type="NCBI Taxonomy" id="1144547"/>
    <lineage>
        <taxon>Bacteria</taxon>
        <taxon>Bacillati</taxon>
        <taxon>Actinomycetota</taxon>
        <taxon>Actinomycetes</taxon>
        <taxon>Micromonosporales</taxon>
        <taxon>Micromonosporaceae</taxon>
        <taxon>Actinoplanes</taxon>
    </lineage>
</organism>
<evidence type="ECO:0000256" key="5">
    <source>
        <dbReference type="NCBIfam" id="TIGR01814"/>
    </source>
</evidence>
<evidence type="ECO:0000256" key="2">
    <source>
        <dbReference type="ARBA" id="ARBA00022801"/>
    </source>
</evidence>
<feature type="binding site" evidence="4">
    <location>
        <position position="107"/>
    </location>
    <ligand>
        <name>pyridoxal 5'-phosphate</name>
        <dbReference type="ChEBI" id="CHEBI:597326"/>
    </ligand>
</feature>
<comment type="caution">
    <text evidence="7">The sequence shown here is derived from an EMBL/GenBank/DDBJ whole genome shotgun (WGS) entry which is preliminary data.</text>
</comment>
<keyword evidence="2 4" id="KW-0378">Hydrolase</keyword>